<evidence type="ECO:0000256" key="4">
    <source>
        <dbReference type="ARBA" id="ARBA00023204"/>
    </source>
</evidence>
<evidence type="ECO:0000256" key="3">
    <source>
        <dbReference type="ARBA" id="ARBA00023125"/>
    </source>
</evidence>
<evidence type="ECO:0000313" key="7">
    <source>
        <dbReference type="EMBL" id="GAA5813852.1"/>
    </source>
</evidence>
<dbReference type="EMBL" id="BAABUK010000018">
    <property type="protein sequence ID" value="GAA5813852.1"/>
    <property type="molecule type" value="Genomic_DNA"/>
</dbReference>
<feature type="coiled-coil region" evidence="5">
    <location>
        <begin position="247"/>
        <end position="281"/>
    </location>
</feature>
<evidence type="ECO:0000256" key="2">
    <source>
        <dbReference type="ARBA" id="ARBA00022763"/>
    </source>
</evidence>
<protein>
    <submittedName>
        <fullName evidence="7">Uncharacterized protein</fullName>
    </submittedName>
</protein>
<dbReference type="PANTHER" id="PTHR15276">
    <property type="entry name" value="H4 D10S170 PROTEIN-RELATED"/>
    <property type="match status" value="1"/>
</dbReference>
<keyword evidence="5" id="KW-0175">Coiled coil</keyword>
<dbReference type="CDD" id="cd22921">
    <property type="entry name" value="HFD_CENP-X"/>
    <property type="match status" value="1"/>
</dbReference>
<feature type="compositionally biased region" description="Low complexity" evidence="6">
    <location>
        <begin position="321"/>
        <end position="344"/>
    </location>
</feature>
<accession>A0ABP9Z459</accession>
<keyword evidence="4" id="KW-0234">DNA repair</keyword>
<evidence type="ECO:0000313" key="8">
    <source>
        <dbReference type="Proteomes" id="UP001473302"/>
    </source>
</evidence>
<evidence type="ECO:0000256" key="6">
    <source>
        <dbReference type="SAM" id="MobiDB-lite"/>
    </source>
</evidence>
<feature type="coiled-coil region" evidence="5">
    <location>
        <begin position="157"/>
        <end position="199"/>
    </location>
</feature>
<evidence type="ECO:0000256" key="5">
    <source>
        <dbReference type="SAM" id="Coils"/>
    </source>
</evidence>
<keyword evidence="2" id="KW-0227">DNA damage</keyword>
<dbReference type="InterPro" id="IPR018552">
    <property type="entry name" value="CENP-X"/>
</dbReference>
<dbReference type="Gene3D" id="6.10.130.30">
    <property type="match status" value="1"/>
</dbReference>
<keyword evidence="8" id="KW-1185">Reference proteome</keyword>
<dbReference type="Pfam" id="PF09415">
    <property type="entry name" value="CENP-X"/>
    <property type="match status" value="1"/>
</dbReference>
<comment type="similarity">
    <text evidence="1">Belongs to the CENP-X/MHF2 family.</text>
</comment>
<feature type="region of interest" description="Disordered" evidence="6">
    <location>
        <begin position="291"/>
        <end position="344"/>
    </location>
</feature>
<dbReference type="PANTHER" id="PTHR15276:SF0">
    <property type="entry name" value="COILED-COIL DOMAIN-CONTAINING PROTEIN 6"/>
    <property type="match status" value="1"/>
</dbReference>
<name>A0ABP9Z459_9FUNG</name>
<reference evidence="7 8" key="1">
    <citation type="submission" date="2024-04" db="EMBL/GenBank/DDBJ databases">
        <title>genome sequences of Mucor flavus KT1a and Helicostylum pulchrum KT1b strains isolated from the surface of a dry-aged beef.</title>
        <authorList>
            <person name="Toyotome T."/>
            <person name="Hosono M."/>
            <person name="Torimaru M."/>
            <person name="Fukuda K."/>
            <person name="Mikami N."/>
        </authorList>
    </citation>
    <scope>NUCLEOTIDE SEQUENCE [LARGE SCALE GENOMIC DNA]</scope>
    <source>
        <strain evidence="7 8">KT1a</strain>
    </source>
</reference>
<evidence type="ECO:0000256" key="1">
    <source>
        <dbReference type="ARBA" id="ARBA00009359"/>
    </source>
</evidence>
<sequence>MMDTPYNLIEDDGGTTTCTNSTVIQPEKMTPCITDSETFRGAKSVHVIEYTISPLDDRSTIENIDSLRQATKELYAKYSLGATKLKKLQFDLEMEQGQINILRHENQALKQKAVQVSALTEQEEEYISNKLLKHITGLKKEKGELLIQVEQEEEYLTNMLQKKLVQVQKEKIDLENALEQEQEYMVNRLQKQLDMLRQQQTSPSFSSRDTSLSLPVSPAITGIGSSPSLGPKKWIGGDIMPQPSALVDVLKAEVNSLRQRALEMEKEFIQKQQQCNKYKNELIHYRKENNLPLDDITDDGRLPRVFRSIPPPSPTERQQTRRSISNSSTRSNAPLNLSQSSSTTTLEHLLSSHSSVLPQAIPSTASSSTSYFTGRSSPSVSSSASSSFQRKTDLSSRRVSASLFGLNATPPPQHPPPFTVLFYYFENKKSFFLTDYISWIATNVSILKDALNLSCEFLRLFVIEAIHRSSEEQDAMLPPTTKLEPEHLEKILPQLLLDF</sequence>
<organism evidence="7 8">
    <name type="scientific">Mucor flavus</name>
    <dbReference type="NCBI Taxonomy" id="439312"/>
    <lineage>
        <taxon>Eukaryota</taxon>
        <taxon>Fungi</taxon>
        <taxon>Fungi incertae sedis</taxon>
        <taxon>Mucoromycota</taxon>
        <taxon>Mucoromycotina</taxon>
        <taxon>Mucoromycetes</taxon>
        <taxon>Mucorales</taxon>
        <taxon>Mucorineae</taxon>
        <taxon>Mucoraceae</taxon>
        <taxon>Mucor</taxon>
    </lineage>
</organism>
<keyword evidence="3" id="KW-0238">DNA-binding</keyword>
<proteinExistence type="inferred from homology"/>
<comment type="caution">
    <text evidence="7">The sequence shown here is derived from an EMBL/GenBank/DDBJ whole genome shotgun (WGS) entry which is preliminary data.</text>
</comment>
<dbReference type="InterPro" id="IPR019152">
    <property type="entry name" value="DUF2046"/>
</dbReference>
<gene>
    <name evidence="7" type="ORF">MFLAVUS_007339</name>
</gene>
<dbReference type="Pfam" id="PF09755">
    <property type="entry name" value="DUF2046"/>
    <property type="match status" value="1"/>
</dbReference>
<dbReference type="Proteomes" id="UP001473302">
    <property type="component" value="Unassembled WGS sequence"/>
</dbReference>